<dbReference type="Proteomes" id="UP000240996">
    <property type="component" value="Unassembled WGS sequence"/>
</dbReference>
<protein>
    <submittedName>
        <fullName evidence="1">Uncharacterized protein</fullName>
    </submittedName>
</protein>
<dbReference type="InterPro" id="IPR054248">
    <property type="entry name" value="DUF6975"/>
</dbReference>
<accession>A0A2T4YM10</accession>
<dbReference type="EMBL" id="PZZN01000003">
    <property type="protein sequence ID" value="PTM44438.1"/>
    <property type="molecule type" value="Genomic_DNA"/>
</dbReference>
<keyword evidence="2" id="KW-1185">Reference proteome</keyword>
<reference evidence="1 2" key="1">
    <citation type="submission" date="2018-04" db="EMBL/GenBank/DDBJ databases">
        <title>Genomic Encyclopedia of Type Strains, Phase III (KMG-III): the genomes of soil and plant-associated and newly described type strains.</title>
        <authorList>
            <person name="Whitman W."/>
        </authorList>
    </citation>
    <scope>NUCLEOTIDE SEQUENCE [LARGE SCALE GENOMIC DNA]</scope>
    <source>
        <strain evidence="1 2">NW12</strain>
    </source>
</reference>
<proteinExistence type="predicted"/>
<evidence type="ECO:0000313" key="2">
    <source>
        <dbReference type="Proteomes" id="UP000240996"/>
    </source>
</evidence>
<comment type="caution">
    <text evidence="1">The sequence shown here is derived from an EMBL/GenBank/DDBJ whole genome shotgun (WGS) entry which is preliminary data.</text>
</comment>
<name>A0A2T4YM10_9SPHN</name>
<sequence>MCTPSLHVTCKDLWPDVRTHMARGHPRHDRGLMTSTTASIDETRPGAWDVVARLGAVDGAVAHPHATRLIQSAPAQRNLSDAVHAFCDVYGRHPGMIDDALLRGAQLGSLPWLETAATGFAIERGYLAQLTAAVGPLPSTPGQAATEAALAGVRNALEILSGSERAGCATGAVAALLHDWAVTRDVLDLAATRFGIVAPPRALPPADVSAKALATLGATPGTRRAITFGAQQFYAQHRGLWSLLEARASARGDL</sequence>
<organism evidence="1 2">
    <name type="scientific">Sphingomonas aerolata</name>
    <dbReference type="NCBI Taxonomy" id="185951"/>
    <lineage>
        <taxon>Bacteria</taxon>
        <taxon>Pseudomonadati</taxon>
        <taxon>Pseudomonadota</taxon>
        <taxon>Alphaproteobacteria</taxon>
        <taxon>Sphingomonadales</taxon>
        <taxon>Sphingomonadaceae</taxon>
        <taxon>Sphingomonas</taxon>
    </lineage>
</organism>
<gene>
    <name evidence="1" type="ORF">C8J24_2642</name>
</gene>
<evidence type="ECO:0000313" key="1">
    <source>
        <dbReference type="EMBL" id="PTM44438.1"/>
    </source>
</evidence>
<dbReference type="Pfam" id="PF22391">
    <property type="entry name" value="DUF6975"/>
    <property type="match status" value="1"/>
</dbReference>
<dbReference type="AlphaFoldDB" id="A0A2T4YM10"/>